<dbReference type="Pfam" id="PF00481">
    <property type="entry name" value="PP2C"/>
    <property type="match status" value="2"/>
</dbReference>
<dbReference type="CDD" id="cd00143">
    <property type="entry name" value="PP2Cc"/>
    <property type="match status" value="1"/>
</dbReference>
<dbReference type="InterPro" id="IPR015655">
    <property type="entry name" value="PP2C"/>
</dbReference>
<comment type="caution">
    <text evidence="8">The sequence shown here is derived from an EMBL/GenBank/DDBJ whole genome shotgun (WGS) entry which is preliminary data.</text>
</comment>
<dbReference type="PROSITE" id="PS51257">
    <property type="entry name" value="PROKAR_LIPOPROTEIN"/>
    <property type="match status" value="1"/>
</dbReference>
<keyword evidence="5" id="KW-0464">Manganese</keyword>
<evidence type="ECO:0000256" key="4">
    <source>
        <dbReference type="ARBA" id="ARBA00013081"/>
    </source>
</evidence>
<evidence type="ECO:0000256" key="1">
    <source>
        <dbReference type="ARBA" id="ARBA00001936"/>
    </source>
</evidence>
<evidence type="ECO:0000256" key="5">
    <source>
        <dbReference type="ARBA" id="ARBA00023211"/>
    </source>
</evidence>
<accession>A0ABD3MDY3</accession>
<evidence type="ECO:0000259" key="7">
    <source>
        <dbReference type="PROSITE" id="PS51746"/>
    </source>
</evidence>
<dbReference type="InterPro" id="IPR001932">
    <property type="entry name" value="PPM-type_phosphatase-like_dom"/>
</dbReference>
<name>A0ABD3MDY3_9STRA</name>
<keyword evidence="6" id="KW-1133">Transmembrane helix</keyword>
<organism evidence="8 9">
    <name type="scientific">Discostella pseudostelligera</name>
    <dbReference type="NCBI Taxonomy" id="259834"/>
    <lineage>
        <taxon>Eukaryota</taxon>
        <taxon>Sar</taxon>
        <taxon>Stramenopiles</taxon>
        <taxon>Ochrophyta</taxon>
        <taxon>Bacillariophyta</taxon>
        <taxon>Coscinodiscophyceae</taxon>
        <taxon>Thalassiosirophycidae</taxon>
        <taxon>Stephanodiscales</taxon>
        <taxon>Stephanodiscaceae</taxon>
        <taxon>Discostella</taxon>
    </lineage>
</organism>
<keyword evidence="6" id="KW-0812">Transmembrane</keyword>
<dbReference type="AlphaFoldDB" id="A0ABD3MDY3"/>
<comment type="similarity">
    <text evidence="3">Belongs to the PP2C family.</text>
</comment>
<dbReference type="EMBL" id="JALLBG020000138">
    <property type="protein sequence ID" value="KAL3762229.1"/>
    <property type="molecule type" value="Genomic_DNA"/>
</dbReference>
<dbReference type="SUPFAM" id="SSF81606">
    <property type="entry name" value="PP2C-like"/>
    <property type="match status" value="1"/>
</dbReference>
<dbReference type="SMART" id="SM00332">
    <property type="entry name" value="PP2Cc"/>
    <property type="match status" value="1"/>
</dbReference>
<proteinExistence type="inferred from homology"/>
<evidence type="ECO:0000256" key="2">
    <source>
        <dbReference type="ARBA" id="ARBA00001946"/>
    </source>
</evidence>
<dbReference type="EC" id="3.1.3.16" evidence="4"/>
<dbReference type="PANTHER" id="PTHR13832">
    <property type="entry name" value="PROTEIN PHOSPHATASE 2C"/>
    <property type="match status" value="1"/>
</dbReference>
<feature type="transmembrane region" description="Helical" evidence="6">
    <location>
        <begin position="27"/>
        <end position="46"/>
    </location>
</feature>
<comment type="cofactor">
    <cofactor evidence="2">
        <name>Mg(2+)</name>
        <dbReference type="ChEBI" id="CHEBI:18420"/>
    </cofactor>
</comment>
<dbReference type="PANTHER" id="PTHR13832:SF565">
    <property type="entry name" value="AT28366P-RELATED"/>
    <property type="match status" value="1"/>
</dbReference>
<dbReference type="GO" id="GO:0004722">
    <property type="term" value="F:protein serine/threonine phosphatase activity"/>
    <property type="evidence" value="ECO:0007669"/>
    <property type="project" value="UniProtKB-EC"/>
</dbReference>
<dbReference type="InterPro" id="IPR036457">
    <property type="entry name" value="PPM-type-like_dom_sf"/>
</dbReference>
<protein>
    <recommendedName>
        <fullName evidence="4">protein-serine/threonine phosphatase</fullName>
        <ecNumber evidence="4">3.1.3.16</ecNumber>
    </recommendedName>
</protein>
<keyword evidence="6" id="KW-0472">Membrane</keyword>
<dbReference type="Gene3D" id="3.60.40.10">
    <property type="entry name" value="PPM-type phosphatase domain"/>
    <property type="match status" value="1"/>
</dbReference>
<sequence length="450" mass="50280">MASISLRNHRDSHPMDLHRLLRLQNQVIIGLAACLAILVLTTVVLIQHLPSPNGNHARFGEQTKDVPLIQQPQRIVVKEKCTSFGCPIRPVEFSQLGRAASQTPAIAVSSHILITHKNNKQAENLDRVVLIPSFKYDNNDGSLQFSTTDPRDDFFAGVFDGHNVNGDEIAQFASDEIPSRIASKMKERFDAQSNNFNVIKDIIKETFLEVDEEVPGGTGGGTTASIMVRIGKKLFMAGVGDSTSFIVVYTPPRKFDQRKASENEEYINSERNIRMELDLELNLQGKISIHHQNKRHKPHVKEERLRIESMGGRIYLPRENPLDSKIIRQKEDGYIGIGVSRCIGNHEWTSAGVIPDPDIFSLNLIKFWSENDIPTSGGSSGGKKVFVVLGGDGLFDARREEYVASHLAYGLFEDPNHLVELGKKLIKMAVPLKRDFYQPDISVLAKVIEL</sequence>
<feature type="domain" description="PPM-type phosphatase" evidence="7">
    <location>
        <begin position="111"/>
        <end position="448"/>
    </location>
</feature>
<comment type="cofactor">
    <cofactor evidence="1">
        <name>Mn(2+)</name>
        <dbReference type="ChEBI" id="CHEBI:29035"/>
    </cofactor>
</comment>
<gene>
    <name evidence="8" type="ORF">ACHAWU_004767</name>
</gene>
<dbReference type="Proteomes" id="UP001530293">
    <property type="component" value="Unassembled WGS sequence"/>
</dbReference>
<evidence type="ECO:0000313" key="9">
    <source>
        <dbReference type="Proteomes" id="UP001530293"/>
    </source>
</evidence>
<dbReference type="PROSITE" id="PS51746">
    <property type="entry name" value="PPM_2"/>
    <property type="match status" value="1"/>
</dbReference>
<reference evidence="8 9" key="1">
    <citation type="submission" date="2024-10" db="EMBL/GenBank/DDBJ databases">
        <title>Updated reference genomes for cyclostephanoid diatoms.</title>
        <authorList>
            <person name="Roberts W.R."/>
            <person name="Alverson A.J."/>
        </authorList>
    </citation>
    <scope>NUCLEOTIDE SEQUENCE [LARGE SCALE GENOMIC DNA]</scope>
    <source>
        <strain evidence="8 9">AJA232-27</strain>
    </source>
</reference>
<keyword evidence="9" id="KW-1185">Reference proteome</keyword>
<evidence type="ECO:0000256" key="6">
    <source>
        <dbReference type="SAM" id="Phobius"/>
    </source>
</evidence>
<evidence type="ECO:0000256" key="3">
    <source>
        <dbReference type="ARBA" id="ARBA00006702"/>
    </source>
</evidence>
<evidence type="ECO:0000313" key="8">
    <source>
        <dbReference type="EMBL" id="KAL3762229.1"/>
    </source>
</evidence>